<keyword evidence="2" id="KW-1185">Reference proteome</keyword>
<dbReference type="EMBL" id="CACVKT020004507">
    <property type="protein sequence ID" value="CAC5390360.1"/>
    <property type="molecule type" value="Genomic_DNA"/>
</dbReference>
<dbReference type="InterPro" id="IPR040521">
    <property type="entry name" value="KDZ"/>
</dbReference>
<proteinExistence type="predicted"/>
<name>A0A6J8C5P1_MYTCO</name>
<evidence type="ECO:0000313" key="2">
    <source>
        <dbReference type="Proteomes" id="UP000507470"/>
    </source>
</evidence>
<reference evidence="1 2" key="1">
    <citation type="submission" date="2020-06" db="EMBL/GenBank/DDBJ databases">
        <authorList>
            <person name="Li R."/>
            <person name="Bekaert M."/>
        </authorList>
    </citation>
    <scope>NUCLEOTIDE SEQUENCE [LARGE SCALE GENOMIC DNA]</scope>
    <source>
        <strain evidence="2">wild</strain>
    </source>
</reference>
<accession>A0A6J8C5P1</accession>
<evidence type="ECO:0000313" key="1">
    <source>
        <dbReference type="EMBL" id="CAC5390360.1"/>
    </source>
</evidence>
<protein>
    <submittedName>
        <fullName evidence="1">Uncharacterized protein</fullName>
    </submittedName>
</protein>
<sequence length="575" mass="66352">MKRIHLTTKPPKIKRTVFDGASSKFKTKHVRMTYNGSDVSDSNKIKEEVTTQLSQINYPADQFDFQCQENVNSNPARTNLTYAEKRKRVMGAWDLLRDKLIETRLEEQSPATHSCCFCQSTVDDVIFCQDCGPSAYYFDACCLQHTCKIQLCRCEDPAVTFLRYSLWPATPTSPKIGFDLRFMELLSVLQLECCLPAKSFCDALDAMHSNYIKLISNVEKNIYRAVVGDCLTEYNYHRYSLNTRANITESSFATECPICVKTPSIVSMDANFGLVHKQSSGSGQDRQSARHKNLYFLDHGDLRRFIDDYAVDSKAPNSLMYGQRFADATGLTDGEGIERLWSYLRGFRKITKEMTINNRQDLLTEAMLHHTEKQIWNLESKDVIQTWKDEWKTQSNRKERKALPLTTDEQYAELLHQIESKKQLLDITEADDEKVVMERHIERLISDCSKLKKKTNFTQLQLTSDQGQLLLESAQTKRENACLVKLKELATDRQYLSSLMKKYADVSIVPRIVHDKLNTELSRSLNLPTEEEITTIFQEIEQFGNNELNRIYMEKDSDEEGDDNDIKIDNNEFLC</sequence>
<dbReference type="PANTHER" id="PTHR33096:SF1">
    <property type="entry name" value="CXC1-LIKE CYSTEINE CLUSTER ASSOCIATED WITH KDZ TRANSPOSASES DOMAIN-CONTAINING PROTEIN"/>
    <property type="match status" value="1"/>
</dbReference>
<dbReference type="AlphaFoldDB" id="A0A6J8C5P1"/>
<dbReference type="Proteomes" id="UP000507470">
    <property type="component" value="Unassembled WGS sequence"/>
</dbReference>
<dbReference type="PANTHER" id="PTHR33096">
    <property type="entry name" value="CXC2 DOMAIN-CONTAINING PROTEIN"/>
    <property type="match status" value="1"/>
</dbReference>
<dbReference type="OrthoDB" id="10063408at2759"/>
<organism evidence="1 2">
    <name type="scientific">Mytilus coruscus</name>
    <name type="common">Sea mussel</name>
    <dbReference type="NCBI Taxonomy" id="42192"/>
    <lineage>
        <taxon>Eukaryota</taxon>
        <taxon>Metazoa</taxon>
        <taxon>Spiralia</taxon>
        <taxon>Lophotrochozoa</taxon>
        <taxon>Mollusca</taxon>
        <taxon>Bivalvia</taxon>
        <taxon>Autobranchia</taxon>
        <taxon>Pteriomorphia</taxon>
        <taxon>Mytilida</taxon>
        <taxon>Mytiloidea</taxon>
        <taxon>Mytilidae</taxon>
        <taxon>Mytilinae</taxon>
        <taxon>Mytilus</taxon>
    </lineage>
</organism>
<gene>
    <name evidence="1" type="ORF">MCOR_25462</name>
</gene>
<dbReference type="Pfam" id="PF18758">
    <property type="entry name" value="KDZ"/>
    <property type="match status" value="1"/>
</dbReference>